<feature type="domain" description="Ubiquitin Mut7-C" evidence="2">
    <location>
        <begin position="1"/>
        <end position="78"/>
    </location>
</feature>
<name>A0A2N7TFT3_9GAMM</name>
<gene>
    <name evidence="3" type="ORF">C1H66_21690</name>
</gene>
<dbReference type="AlphaFoldDB" id="A0A2N7TFT3"/>
<protein>
    <submittedName>
        <fullName evidence="3">Twitching motility protein PilT</fullName>
    </submittedName>
</protein>
<evidence type="ECO:0000259" key="2">
    <source>
        <dbReference type="Pfam" id="PF14451"/>
    </source>
</evidence>
<sequence>MADATFHFHAELNDFLPRERRDRTFGHAMTRRTSIKDAIESLGVPHTEVDVILVDGASVGFEHLLDAGASPRVVVYPWSLTPSLAEVRHLRPRPPMPPRWVLDVHLGRLAGYLRLLGFDCHYRNDLDDPELAACAEAEGRVLLTRDRQLLQRKRITQAHFVRADAPRRQLEEVCAVFDLYDTFAPFTRCSHCNGLLAPVAKAKVAHRLEPLTRRYVERFLECDGCGRLYWHGSHMIKMRELVAELHQVRPATLSGAPPPSSR</sequence>
<dbReference type="Pfam" id="PF01927">
    <property type="entry name" value="Mut7-C"/>
    <property type="match status" value="1"/>
</dbReference>
<dbReference type="OrthoDB" id="9797655at2"/>
<dbReference type="RefSeq" id="WP_102629947.1">
    <property type="nucleotide sequence ID" value="NZ_PDOH01000048.1"/>
</dbReference>
<proteinExistence type="predicted"/>
<comment type="caution">
    <text evidence="3">The sequence shown here is derived from an EMBL/GenBank/DDBJ whole genome shotgun (WGS) entry which is preliminary data.</text>
</comment>
<accession>A0A2N7TFT3</accession>
<reference evidence="3 4" key="1">
    <citation type="submission" date="2018-01" db="EMBL/GenBank/DDBJ databases">
        <title>Halomonas endophytica sp. nov., isolated from storage liquid in the stems of Populus euphratica.</title>
        <authorList>
            <person name="Chen C."/>
        </authorList>
    </citation>
    <scope>NUCLEOTIDE SEQUENCE [LARGE SCALE GENOMIC DNA]</scope>
    <source>
        <strain evidence="3 4">DSM 26881</strain>
    </source>
</reference>
<organism evidence="3 4">
    <name type="scientific">Halomonas heilongjiangensis</name>
    <dbReference type="NCBI Taxonomy" id="1387883"/>
    <lineage>
        <taxon>Bacteria</taxon>
        <taxon>Pseudomonadati</taxon>
        <taxon>Pseudomonadota</taxon>
        <taxon>Gammaproteobacteria</taxon>
        <taxon>Oceanospirillales</taxon>
        <taxon>Halomonadaceae</taxon>
        <taxon>Halomonas</taxon>
    </lineage>
</organism>
<dbReference type="PANTHER" id="PTHR39081:SF1">
    <property type="entry name" value="MUT7-C RNASE DOMAIN-CONTAINING PROTEIN"/>
    <property type="match status" value="1"/>
</dbReference>
<evidence type="ECO:0000313" key="4">
    <source>
        <dbReference type="Proteomes" id="UP000235346"/>
    </source>
</evidence>
<evidence type="ECO:0000313" key="3">
    <source>
        <dbReference type="EMBL" id="PMR67030.1"/>
    </source>
</evidence>
<keyword evidence="4" id="KW-1185">Reference proteome</keyword>
<dbReference type="InterPro" id="IPR027798">
    <property type="entry name" value="Ub_Mut7C"/>
</dbReference>
<dbReference type="Pfam" id="PF14451">
    <property type="entry name" value="Ub-Mut7C"/>
    <property type="match status" value="1"/>
</dbReference>
<feature type="domain" description="Mut7-C RNAse" evidence="1">
    <location>
        <begin position="98"/>
        <end position="241"/>
    </location>
</feature>
<dbReference type="Proteomes" id="UP000235346">
    <property type="component" value="Unassembled WGS sequence"/>
</dbReference>
<dbReference type="PANTHER" id="PTHR39081">
    <property type="entry name" value="MUT7-C DOMAIN-CONTAINING PROTEIN"/>
    <property type="match status" value="1"/>
</dbReference>
<dbReference type="InterPro" id="IPR002782">
    <property type="entry name" value="Mut7-C_RNAse_dom"/>
</dbReference>
<evidence type="ECO:0000259" key="1">
    <source>
        <dbReference type="Pfam" id="PF01927"/>
    </source>
</evidence>
<dbReference type="EMBL" id="PNRE01000103">
    <property type="protein sequence ID" value="PMR67030.1"/>
    <property type="molecule type" value="Genomic_DNA"/>
</dbReference>